<evidence type="ECO:0000313" key="9">
    <source>
        <dbReference type="EMBL" id="KAG7662529.1"/>
    </source>
</evidence>
<evidence type="ECO:0000256" key="3">
    <source>
        <dbReference type="ARBA" id="ARBA00022989"/>
    </source>
</evidence>
<feature type="compositionally biased region" description="Acidic residues" evidence="5">
    <location>
        <begin position="415"/>
        <end position="430"/>
    </location>
</feature>
<evidence type="ECO:0000259" key="7">
    <source>
        <dbReference type="Pfam" id="PF11710"/>
    </source>
</evidence>
<feature type="transmembrane region" description="Helical" evidence="6">
    <location>
        <begin position="550"/>
        <end position="574"/>
    </location>
</feature>
<dbReference type="SUPFAM" id="SSF81321">
    <property type="entry name" value="Family A G protein-coupled receptor-like"/>
    <property type="match status" value="1"/>
</dbReference>
<feature type="region of interest" description="Disordered" evidence="5">
    <location>
        <begin position="793"/>
        <end position="832"/>
    </location>
</feature>
<dbReference type="Pfam" id="PF11970">
    <property type="entry name" value="GPR_Gpa2_C"/>
    <property type="match status" value="1"/>
</dbReference>
<dbReference type="Proteomes" id="UP000694255">
    <property type="component" value="Unassembled WGS sequence"/>
</dbReference>
<keyword evidence="3 6" id="KW-1133">Transmembrane helix</keyword>
<evidence type="ECO:0000256" key="6">
    <source>
        <dbReference type="SAM" id="Phobius"/>
    </source>
</evidence>
<keyword evidence="10" id="KW-1185">Reference proteome</keyword>
<dbReference type="EMBL" id="JAGSYN010000171">
    <property type="protein sequence ID" value="KAG7662529.1"/>
    <property type="molecule type" value="Genomic_DNA"/>
</dbReference>
<comment type="caution">
    <text evidence="9">The sequence shown here is derived from an EMBL/GenBank/DDBJ whole genome shotgun (WGS) entry which is preliminary data.</text>
</comment>
<accession>A0A8J5QIB6</accession>
<feature type="transmembrane region" description="Helical" evidence="6">
    <location>
        <begin position="519"/>
        <end position="538"/>
    </location>
</feature>
<dbReference type="OrthoDB" id="5368598at2759"/>
<evidence type="ECO:0000313" key="10">
    <source>
        <dbReference type="Proteomes" id="UP000694255"/>
    </source>
</evidence>
<feature type="compositionally biased region" description="Polar residues" evidence="5">
    <location>
        <begin position="633"/>
        <end position="642"/>
    </location>
</feature>
<feature type="compositionally biased region" description="Acidic residues" evidence="5">
    <location>
        <begin position="887"/>
        <end position="898"/>
    </location>
</feature>
<gene>
    <name evidence="9" type="ORF">J8A68_003948</name>
</gene>
<feature type="domain" description="G protein-coupled receptor GPR1/2/3 C-terminal" evidence="8">
    <location>
        <begin position="506"/>
        <end position="581"/>
    </location>
</feature>
<evidence type="ECO:0000259" key="8">
    <source>
        <dbReference type="Pfam" id="PF11970"/>
    </source>
</evidence>
<feature type="region of interest" description="Disordered" evidence="5">
    <location>
        <begin position="378"/>
        <end position="497"/>
    </location>
</feature>
<feature type="domain" description="Glucose receptor Git3-like N-terminal" evidence="7">
    <location>
        <begin position="134"/>
        <end position="332"/>
    </location>
</feature>
<feature type="transmembrane region" description="Helical" evidence="6">
    <location>
        <begin position="170"/>
        <end position="189"/>
    </location>
</feature>
<feature type="transmembrane region" description="Helical" evidence="6">
    <location>
        <begin position="298"/>
        <end position="324"/>
    </location>
</feature>
<dbReference type="PANTHER" id="PTHR23112">
    <property type="entry name" value="G PROTEIN-COUPLED RECEPTOR 157-RELATED"/>
    <property type="match status" value="1"/>
</dbReference>
<feature type="compositionally biased region" description="Low complexity" evidence="5">
    <location>
        <begin position="379"/>
        <end position="395"/>
    </location>
</feature>
<evidence type="ECO:0000256" key="4">
    <source>
        <dbReference type="ARBA" id="ARBA00023136"/>
    </source>
</evidence>
<dbReference type="GO" id="GO:0005886">
    <property type="term" value="C:plasma membrane"/>
    <property type="evidence" value="ECO:0007669"/>
    <property type="project" value="TreeGrafter"/>
</dbReference>
<dbReference type="GeneID" id="73470748"/>
<dbReference type="Pfam" id="PF11710">
    <property type="entry name" value="Git3"/>
    <property type="match status" value="1"/>
</dbReference>
<dbReference type="InterPro" id="IPR023041">
    <property type="entry name" value="Glucose_rcpt_Git3-like_N"/>
</dbReference>
<evidence type="ECO:0000256" key="1">
    <source>
        <dbReference type="ARBA" id="ARBA00004141"/>
    </source>
</evidence>
<dbReference type="InterPro" id="IPR022596">
    <property type="entry name" value="GPR1/2/3_C"/>
</dbReference>
<dbReference type="RefSeq" id="XP_049262762.1">
    <property type="nucleotide sequence ID" value="XM_049407856.1"/>
</dbReference>
<feature type="compositionally biased region" description="Basic residues" evidence="5">
    <location>
        <begin position="608"/>
        <end position="617"/>
    </location>
</feature>
<reference evidence="9 10" key="1">
    <citation type="journal article" date="2021" name="DNA Res.">
        <title>Genome analysis of Candida subhashii reveals its hybrid nature and dual mitochondrial genome conformations.</title>
        <authorList>
            <person name="Mixao V."/>
            <person name="Hegedusova E."/>
            <person name="Saus E."/>
            <person name="Pryszcz L.P."/>
            <person name="Cillingova A."/>
            <person name="Nosek J."/>
            <person name="Gabaldon T."/>
        </authorList>
    </citation>
    <scope>NUCLEOTIDE SEQUENCE [LARGE SCALE GENOMIC DNA]</scope>
    <source>
        <strain evidence="9 10">CBS 10753</strain>
    </source>
</reference>
<dbReference type="AlphaFoldDB" id="A0A8J5QIB6"/>
<evidence type="ECO:0000256" key="2">
    <source>
        <dbReference type="ARBA" id="ARBA00022692"/>
    </source>
</evidence>
<feature type="transmembrane region" description="Helical" evidence="6">
    <location>
        <begin position="137"/>
        <end position="158"/>
    </location>
</feature>
<keyword evidence="4 6" id="KW-0472">Membrane</keyword>
<feature type="transmembrane region" description="Helical" evidence="6">
    <location>
        <begin position="209"/>
        <end position="236"/>
    </location>
</feature>
<feature type="compositionally biased region" description="Low complexity" evidence="5">
    <location>
        <begin position="793"/>
        <end position="819"/>
    </location>
</feature>
<sequence>MVKQQQQQPNSHNNNNNSKWRTSLKVLIILSLLILSLILTSGFFEQYNQQDQPVTTTSTTATTNDILIDTYIDTPSSTTNIPPPLPPPPQQQQTNKQYTHHFHDFIKSIHSIIIKRSQAAQNQIEKFTSHQVFVQRVLATSSSCASISACLTAMYFLFAIDPKRLVFRHHLIFFLLFFDLIKAIILLLYPTRVLTHNMSYYNERFCQAVGFFTATAIEGADIAILAFAVHTYLLIFKPALNTKVKNSTRIEGGLYRYRIYVYTLSIFLPLILASLAFVNGTGYASLVVWCYLPLRPLWYRMVLSWVPRYCIVIAIFVIYGFIYYHVLKEFKTLGGVFSKLHYGSNLTNEKPSLYNSLKFFLTTIKDYVFPSFVIPESQNTTTSTSATNSNTTSTTDGTIVRENIPLSNRHSKHEDDDEEEDDEELDDDDSSVIIEAPPRAIILPERSSTTNDNNNNNTGTVRNTSNATANSSNTENNTNTDNNNNRTDSVPYENPSLHQANLENFRKRQRIIQKQMKSIFVYPFAYCFIWLFPFILQVTQVNHEERYGPIYWINLLGAFMQPLNGFIDTLVFFFRERPWKYTVMRNFEKEHRQRVDNIILHINNPRHGSGHSFHHRGGTGAGDDDDDDGTTTQNRTASQTDGAESIHTMATNARIAKNSLSATSGLIDMNSYKFWRHYLNKYKFPLYKLPTEENIKKFQMKYIDSKLAEIKRKEMQKQAQIYVYNQALRQKPPSQQKYKLSVPINTINEKHLVEENDNPDHDLNPHDFSAVLLGGDNDYDFLHTNSTLGNFQFNNNQNNMRASSTTTTATTTTTSVNNKKLSKSKSKSIDMTDPLTKKQPVLLSTAITLPKKASSYGYTSTPISGKFSPFGDDMGEGEDSRNNHDDVDNDDDDDDEGELAFLEFLKKGPPV</sequence>
<comment type="subcellular location">
    <subcellularLocation>
        <location evidence="1">Membrane</location>
        <topology evidence="1">Multi-pass membrane protein</topology>
    </subcellularLocation>
</comment>
<dbReference type="GO" id="GO:0004930">
    <property type="term" value="F:G protein-coupled receptor activity"/>
    <property type="evidence" value="ECO:0007669"/>
    <property type="project" value="TreeGrafter"/>
</dbReference>
<keyword evidence="2 6" id="KW-0812">Transmembrane</keyword>
<feature type="transmembrane region" description="Helical" evidence="6">
    <location>
        <begin position="257"/>
        <end position="278"/>
    </location>
</feature>
<feature type="region of interest" description="Disordered" evidence="5">
    <location>
        <begin position="858"/>
        <end position="911"/>
    </location>
</feature>
<feature type="transmembrane region" description="Helical" evidence="6">
    <location>
        <begin position="26"/>
        <end position="44"/>
    </location>
</feature>
<organism evidence="9 10">
    <name type="scientific">[Candida] subhashii</name>
    <dbReference type="NCBI Taxonomy" id="561895"/>
    <lineage>
        <taxon>Eukaryota</taxon>
        <taxon>Fungi</taxon>
        <taxon>Dikarya</taxon>
        <taxon>Ascomycota</taxon>
        <taxon>Saccharomycotina</taxon>
        <taxon>Pichiomycetes</taxon>
        <taxon>Debaryomycetaceae</taxon>
        <taxon>Spathaspora</taxon>
    </lineage>
</organism>
<protein>
    <submittedName>
        <fullName evidence="9">GPR1</fullName>
    </submittedName>
</protein>
<dbReference type="PANTHER" id="PTHR23112:SF37">
    <property type="entry name" value="G PROTEIN-COUPLED RECEPTOR GPR1"/>
    <property type="match status" value="1"/>
</dbReference>
<dbReference type="GO" id="GO:0007189">
    <property type="term" value="P:adenylate cyclase-activating G protein-coupled receptor signaling pathway"/>
    <property type="evidence" value="ECO:0007669"/>
    <property type="project" value="TreeGrafter"/>
</dbReference>
<feature type="compositionally biased region" description="Low complexity" evidence="5">
    <location>
        <begin position="447"/>
        <end position="490"/>
    </location>
</feature>
<feature type="region of interest" description="Disordered" evidence="5">
    <location>
        <begin position="606"/>
        <end position="645"/>
    </location>
</feature>
<name>A0A8J5QIB6_9ASCO</name>
<evidence type="ECO:0000256" key="5">
    <source>
        <dbReference type="SAM" id="MobiDB-lite"/>
    </source>
</evidence>
<proteinExistence type="predicted"/>